<gene>
    <name evidence="1" type="ORF">BDBG_05142</name>
</gene>
<dbReference type="Proteomes" id="UP000002038">
    <property type="component" value="Unassembled WGS sequence"/>
</dbReference>
<dbReference type="AlphaFoldDB" id="A0A179UMZ1"/>
<dbReference type="KEGG" id="bgh:BDBG_05142"/>
<keyword evidence="2" id="KW-1185">Reference proteome</keyword>
<evidence type="ECO:0000313" key="1">
    <source>
        <dbReference type="EMBL" id="OAT09344.1"/>
    </source>
</evidence>
<proteinExistence type="predicted"/>
<protein>
    <submittedName>
        <fullName evidence="1">Uncharacterized protein</fullName>
    </submittedName>
</protein>
<dbReference type="RefSeq" id="XP_031578773.1">
    <property type="nucleotide sequence ID" value="XM_031722009.1"/>
</dbReference>
<reference evidence="2" key="1">
    <citation type="journal article" date="2015" name="PLoS Genet.">
        <title>The dynamic genome and transcriptome of the human fungal pathogen Blastomyces and close relative Emmonsia.</title>
        <authorList>
            <person name="Munoz J.F."/>
            <person name="Gauthier G.M."/>
            <person name="Desjardins C.A."/>
            <person name="Gallo J.E."/>
            <person name="Holder J."/>
            <person name="Sullivan T.D."/>
            <person name="Marty A.J."/>
            <person name="Carmen J.C."/>
            <person name="Chen Z."/>
            <person name="Ding L."/>
            <person name="Gujja S."/>
            <person name="Magrini V."/>
            <person name="Misas E."/>
            <person name="Mitreva M."/>
            <person name="Priest M."/>
            <person name="Saif S."/>
            <person name="Whiston E.A."/>
            <person name="Young S."/>
            <person name="Zeng Q."/>
            <person name="Goldman W.E."/>
            <person name="Mardis E.R."/>
            <person name="Taylor J.W."/>
            <person name="McEwen J.G."/>
            <person name="Clay O.K."/>
            <person name="Klein B.S."/>
            <person name="Cuomo C.A."/>
        </authorList>
    </citation>
    <scope>NUCLEOTIDE SEQUENCE [LARGE SCALE GENOMIC DNA]</scope>
    <source>
        <strain evidence="2">SLH14081</strain>
    </source>
</reference>
<dbReference type="GeneID" id="8504222"/>
<evidence type="ECO:0000313" key="2">
    <source>
        <dbReference type="Proteomes" id="UP000002038"/>
    </source>
</evidence>
<dbReference type="VEuPathDB" id="FungiDB:BDBG_05142"/>
<sequence>MHSSTGPFSAARLQPGWAAVSPYVCRMTTSPGYGGRALGRRVVGDCRRWTEISASILSASCSAAGISSGYSISSTSVMWLSLRNSILSQSLMEYSETLEITEMAIIADHTTCGDLTVMDWLEFPQSETADAYFTVIDSMAVLGHPDEKHPKMFEWYSRIVFSLRPHNAVKCVIILRKIWLINSDFVACCLL</sequence>
<accession>A0A179UMZ1</accession>
<name>A0A179UMZ1_BLAGS</name>
<organism evidence="1 2">
    <name type="scientific">Blastomyces gilchristii (strain SLH14081)</name>
    <name type="common">Blastomyces dermatitidis</name>
    <dbReference type="NCBI Taxonomy" id="559298"/>
    <lineage>
        <taxon>Eukaryota</taxon>
        <taxon>Fungi</taxon>
        <taxon>Dikarya</taxon>
        <taxon>Ascomycota</taxon>
        <taxon>Pezizomycotina</taxon>
        <taxon>Eurotiomycetes</taxon>
        <taxon>Eurotiomycetidae</taxon>
        <taxon>Onygenales</taxon>
        <taxon>Ajellomycetaceae</taxon>
        <taxon>Blastomyces</taxon>
    </lineage>
</organism>
<dbReference type="EMBL" id="GG657457">
    <property type="protein sequence ID" value="OAT09344.1"/>
    <property type="molecule type" value="Genomic_DNA"/>
</dbReference>